<comment type="caution">
    <text evidence="2">The sequence shown here is derived from an EMBL/GenBank/DDBJ whole genome shotgun (WGS) entry which is preliminary data.</text>
</comment>
<sequence>MLQTDYCFAARLAPEAQGIGRGDPALIQSVVAHMQTQGGADRPLAGASDEAKANTAG</sequence>
<protein>
    <submittedName>
        <fullName evidence="2">Uncharacterized protein</fullName>
    </submittedName>
</protein>
<gene>
    <name evidence="2" type="ORF">GCM10011495_28600</name>
</gene>
<name>A0ABQ2ABU7_9BACT</name>
<accession>A0ABQ2ABU7</accession>
<reference evidence="3" key="1">
    <citation type="journal article" date="2019" name="Int. J. Syst. Evol. Microbiol.">
        <title>The Global Catalogue of Microorganisms (GCM) 10K type strain sequencing project: providing services to taxonomists for standard genome sequencing and annotation.</title>
        <authorList>
            <consortium name="The Broad Institute Genomics Platform"/>
            <consortium name="The Broad Institute Genome Sequencing Center for Infectious Disease"/>
            <person name="Wu L."/>
            <person name="Ma J."/>
        </authorList>
    </citation>
    <scope>NUCLEOTIDE SEQUENCE [LARGE SCALE GENOMIC DNA]</scope>
    <source>
        <strain evidence="3">CGMCC 1.14966</strain>
    </source>
</reference>
<dbReference type="Proteomes" id="UP000637774">
    <property type="component" value="Unassembled WGS sequence"/>
</dbReference>
<evidence type="ECO:0000313" key="3">
    <source>
        <dbReference type="Proteomes" id="UP000637774"/>
    </source>
</evidence>
<keyword evidence="3" id="KW-1185">Reference proteome</keyword>
<dbReference type="EMBL" id="BMGY01000029">
    <property type="protein sequence ID" value="GGH88106.1"/>
    <property type="molecule type" value="Genomic_DNA"/>
</dbReference>
<evidence type="ECO:0000313" key="2">
    <source>
        <dbReference type="EMBL" id="GGH88106.1"/>
    </source>
</evidence>
<organism evidence="2 3">
    <name type="scientific">Hymenobacter frigidus</name>
    <dbReference type="NCBI Taxonomy" id="1524095"/>
    <lineage>
        <taxon>Bacteria</taxon>
        <taxon>Pseudomonadati</taxon>
        <taxon>Bacteroidota</taxon>
        <taxon>Cytophagia</taxon>
        <taxon>Cytophagales</taxon>
        <taxon>Hymenobacteraceae</taxon>
        <taxon>Hymenobacter</taxon>
    </lineage>
</organism>
<proteinExistence type="predicted"/>
<evidence type="ECO:0000256" key="1">
    <source>
        <dbReference type="SAM" id="MobiDB-lite"/>
    </source>
</evidence>
<feature type="region of interest" description="Disordered" evidence="1">
    <location>
        <begin position="37"/>
        <end position="57"/>
    </location>
</feature>